<evidence type="ECO:0000256" key="2">
    <source>
        <dbReference type="ARBA" id="ARBA00009592"/>
    </source>
</evidence>
<accession>A0A2G9H185</accession>
<evidence type="ECO:0000256" key="6">
    <source>
        <dbReference type="ARBA" id="ARBA00022729"/>
    </source>
</evidence>
<evidence type="ECO:0000256" key="8">
    <source>
        <dbReference type="ARBA" id="ARBA00022989"/>
    </source>
</evidence>
<dbReference type="GO" id="GO:0005886">
    <property type="term" value="C:plasma membrane"/>
    <property type="evidence" value="ECO:0007669"/>
    <property type="project" value="UniProtKB-SubCell"/>
</dbReference>
<dbReference type="AlphaFoldDB" id="A0A2G9H185"/>
<dbReference type="STRING" id="429701.A0A2G9H185"/>
<evidence type="ECO:0000256" key="3">
    <source>
        <dbReference type="ARBA" id="ARBA00022475"/>
    </source>
</evidence>
<feature type="chain" id="PRO_5013661488" evidence="12">
    <location>
        <begin position="26"/>
        <end position="1123"/>
    </location>
</feature>
<dbReference type="SUPFAM" id="SSF52058">
    <property type="entry name" value="L domain-like"/>
    <property type="match status" value="3"/>
</dbReference>
<evidence type="ECO:0000256" key="12">
    <source>
        <dbReference type="SAM" id="SignalP"/>
    </source>
</evidence>
<keyword evidence="7" id="KW-0677">Repeat</keyword>
<sequence length="1123" mass="124812">MRIRVFSWLLLMSLFQILYPVRISGQCLNDQRDLLLQFKNGLGFNPSSSQKLVNWDLNIDCCNWNGVGCDDSGNIISLSLENEFIIDGLENSTALFNLQFLEKLNLAFNTFNRVQIPKGIRKLKNLEYLNLSNAGVGGQVPFELSTMRKLVSLDLSTSFPGIFPLKLENPNLKTLVQNLTGLRELYLDGVNIAAQRYDWCQALSSLPNLRNLSLKNCNLSGPLDCSLSQLQSLSVLRLDMNNLSTQDPGFFARFQNLTTLSLSSCFLRGRFPEVIFQVHTLQILDLSNNALLNGTISRFPQNGAFRTIVLSHTSFSGSFPDSISNLRMLSRIDLSSCNFNGLIPPSMANLTELVYLDFSSNSFNGSIPLFNMSKKLTYIDLSRNSLTGSLSSMHFEGLSDLVYINLGSNSLSGRIPQSLFSLPSLQKLQLSNNNFSGRVDEFSTVNSSNLDTLDLRSNQLRGPIPESFFKLKRLKVLLLSSNSFNGTIKLEKIQSLQNLSSLELGYNRLSVDVSSLSQFPPLSRLNLASCNLSNFPNLTNQWRLLFLDLSNNRIKGEIPSWIWGIGNGALAHLNLSYNRLVDFQKPFNMSTSLSVLDLHSNGIQGEFPMPPESAIYVDYSSNSFQQAIPLNIGQFTSFTIFFSLANNSISGTIPESLCNSIYLQVLDLSVNNLSGSIPTCLVEKVENLGVLNLGRNDISGFIPDTFPVNCSLKTLDLSKNNLKGKMPVSLANCRSLEVVNVGNNHIDDAFPCMLKNSSSLRVLVLRNNSFHGEIRCAAVDEGWPNLQIIDIASNNFSGELYPKCISSWKGMVLDNDAQLGHSHLRFEFLNLNNLYYQDTVMVTIKGLEMELVKILTVFTSIDFSCNTFQGRIPDRIGDLKSLYVLNLSHNSLRGPIPTSVGNLSQLGSLDLSANQLTGKVPEELTSLNFLSFLNLSYNKLSGMIPKGPQLQTFSPASYLGNPGLCGFPLNTNCNITPETNSSPSLKFSWQFIFTGLGYGLGAALVIAPLAFCKKWREKCNDQVDQLLKLIYPGYGFSYIRYDGKIEAVENIEDEITDDDDDDEEDEAEDELSDGRYCVFCTKLDIEMKKAMHDPKCTCYYTPPTVFSTPTSTSSSSSLLVVYH</sequence>
<keyword evidence="9 11" id="KW-0472">Membrane</keyword>
<dbReference type="Gene3D" id="3.80.10.10">
    <property type="entry name" value="Ribonuclease Inhibitor"/>
    <property type="match status" value="5"/>
</dbReference>
<comment type="similarity">
    <text evidence="2">Belongs to the RLP family.</text>
</comment>
<dbReference type="PANTHER" id="PTHR48061:SF2">
    <property type="entry name" value="RECEPTOR LIKE PROTEIN 30-LIKE"/>
    <property type="match status" value="1"/>
</dbReference>
<keyword evidence="16" id="KW-1185">Reference proteome</keyword>
<dbReference type="FunFam" id="3.80.10.10:FF:000041">
    <property type="entry name" value="LRR receptor-like serine/threonine-protein kinase ERECTA"/>
    <property type="match status" value="2"/>
</dbReference>
<evidence type="ECO:0000256" key="4">
    <source>
        <dbReference type="ARBA" id="ARBA00022614"/>
    </source>
</evidence>
<dbReference type="Proteomes" id="UP000231279">
    <property type="component" value="Unassembled WGS sequence"/>
</dbReference>
<name>A0A2G9H185_9LAMI</name>
<keyword evidence="5 11" id="KW-0812">Transmembrane</keyword>
<keyword evidence="3" id="KW-1003">Cell membrane</keyword>
<evidence type="ECO:0000256" key="5">
    <source>
        <dbReference type="ARBA" id="ARBA00022692"/>
    </source>
</evidence>
<dbReference type="InterPro" id="IPR003591">
    <property type="entry name" value="Leu-rich_rpt_typical-subtyp"/>
</dbReference>
<dbReference type="GO" id="GO:0006952">
    <property type="term" value="P:defense response"/>
    <property type="evidence" value="ECO:0007669"/>
    <property type="project" value="UniProtKB-ARBA"/>
</dbReference>
<dbReference type="InterPro" id="IPR001611">
    <property type="entry name" value="Leu-rich_rpt"/>
</dbReference>
<evidence type="ECO:0000256" key="10">
    <source>
        <dbReference type="ARBA" id="ARBA00023180"/>
    </source>
</evidence>
<keyword evidence="8 11" id="KW-1133">Transmembrane helix</keyword>
<feature type="transmembrane region" description="Helical" evidence="11">
    <location>
        <begin position="987"/>
        <end position="1011"/>
    </location>
</feature>
<protein>
    <submittedName>
        <fullName evidence="15">Leucine-rich repeat protein</fullName>
    </submittedName>
</protein>
<dbReference type="InterPro" id="IPR013210">
    <property type="entry name" value="LRR_N_plant-typ"/>
</dbReference>
<evidence type="ECO:0000259" key="13">
    <source>
        <dbReference type="Pfam" id="PF08263"/>
    </source>
</evidence>
<dbReference type="Pfam" id="PF08263">
    <property type="entry name" value="LRRNT_2"/>
    <property type="match status" value="1"/>
</dbReference>
<evidence type="ECO:0000256" key="11">
    <source>
        <dbReference type="SAM" id="Phobius"/>
    </source>
</evidence>
<reference evidence="16" key="1">
    <citation type="journal article" date="2018" name="Gigascience">
        <title>Genome assembly of the Pink Ipe (Handroanthus impetiginosus, Bignoniaceae), a highly valued, ecologically keystone Neotropical timber forest tree.</title>
        <authorList>
            <person name="Silva-Junior O.B."/>
            <person name="Grattapaglia D."/>
            <person name="Novaes E."/>
            <person name="Collevatti R.G."/>
        </authorList>
    </citation>
    <scope>NUCLEOTIDE SEQUENCE [LARGE SCALE GENOMIC DNA]</scope>
    <source>
        <strain evidence="16">cv. UFG-1</strain>
    </source>
</reference>
<dbReference type="EMBL" id="NKXS01002978">
    <property type="protein sequence ID" value="PIN11292.1"/>
    <property type="molecule type" value="Genomic_DNA"/>
</dbReference>
<evidence type="ECO:0000256" key="9">
    <source>
        <dbReference type="ARBA" id="ARBA00023136"/>
    </source>
</evidence>
<dbReference type="GO" id="GO:0051707">
    <property type="term" value="P:response to other organism"/>
    <property type="evidence" value="ECO:0007669"/>
    <property type="project" value="UniProtKB-ARBA"/>
</dbReference>
<evidence type="ECO:0000313" key="15">
    <source>
        <dbReference type="EMBL" id="PIN11292.1"/>
    </source>
</evidence>
<keyword evidence="4" id="KW-0433">Leucine-rich repeat</keyword>
<evidence type="ECO:0000256" key="1">
    <source>
        <dbReference type="ARBA" id="ARBA00004251"/>
    </source>
</evidence>
<comment type="caution">
    <text evidence="15">The sequence shown here is derived from an EMBL/GenBank/DDBJ whole genome shotgun (WGS) entry which is preliminary data.</text>
</comment>
<dbReference type="InterPro" id="IPR055414">
    <property type="entry name" value="LRR_R13L4/SHOC2-like"/>
</dbReference>
<feature type="domain" description="Disease resistance R13L4/SHOC-2-like LRR" evidence="14">
    <location>
        <begin position="94"/>
        <end position="287"/>
    </location>
</feature>
<dbReference type="Pfam" id="PF00560">
    <property type="entry name" value="LRR_1"/>
    <property type="match status" value="4"/>
</dbReference>
<organism evidence="15 16">
    <name type="scientific">Handroanthus impetiginosus</name>
    <dbReference type="NCBI Taxonomy" id="429701"/>
    <lineage>
        <taxon>Eukaryota</taxon>
        <taxon>Viridiplantae</taxon>
        <taxon>Streptophyta</taxon>
        <taxon>Embryophyta</taxon>
        <taxon>Tracheophyta</taxon>
        <taxon>Spermatophyta</taxon>
        <taxon>Magnoliopsida</taxon>
        <taxon>eudicotyledons</taxon>
        <taxon>Gunneridae</taxon>
        <taxon>Pentapetalae</taxon>
        <taxon>asterids</taxon>
        <taxon>lamiids</taxon>
        <taxon>Lamiales</taxon>
        <taxon>Bignoniaceae</taxon>
        <taxon>Crescentiina</taxon>
        <taxon>Tabebuia alliance</taxon>
        <taxon>Handroanthus</taxon>
    </lineage>
</organism>
<feature type="signal peptide" evidence="12">
    <location>
        <begin position="1"/>
        <end position="25"/>
    </location>
</feature>
<dbReference type="Pfam" id="PF13855">
    <property type="entry name" value="LRR_8"/>
    <property type="match status" value="3"/>
</dbReference>
<evidence type="ECO:0000313" key="16">
    <source>
        <dbReference type="Proteomes" id="UP000231279"/>
    </source>
</evidence>
<keyword evidence="10" id="KW-0325">Glycoprotein</keyword>
<dbReference type="PRINTS" id="PR00019">
    <property type="entry name" value="LEURICHRPT"/>
</dbReference>
<dbReference type="InterPro" id="IPR046956">
    <property type="entry name" value="RLP23-like"/>
</dbReference>
<comment type="subcellular location">
    <subcellularLocation>
        <location evidence="1">Cell membrane</location>
        <topology evidence="1">Single-pass type I membrane protein</topology>
    </subcellularLocation>
</comment>
<evidence type="ECO:0000259" key="14">
    <source>
        <dbReference type="Pfam" id="PF23598"/>
    </source>
</evidence>
<dbReference type="OrthoDB" id="1394818at2759"/>
<dbReference type="PANTHER" id="PTHR48061">
    <property type="entry name" value="LEUCINE-RICH REPEAT RECEPTOR PROTEIN KINASE EMS1-LIKE-RELATED"/>
    <property type="match status" value="1"/>
</dbReference>
<feature type="domain" description="Leucine-rich repeat-containing N-terminal plant-type" evidence="13">
    <location>
        <begin position="28"/>
        <end position="70"/>
    </location>
</feature>
<keyword evidence="6 12" id="KW-0732">Signal</keyword>
<dbReference type="InterPro" id="IPR032675">
    <property type="entry name" value="LRR_dom_sf"/>
</dbReference>
<dbReference type="SMART" id="SM00369">
    <property type="entry name" value="LRR_TYP"/>
    <property type="match status" value="9"/>
</dbReference>
<dbReference type="FunFam" id="3.80.10.10:FF:000095">
    <property type="entry name" value="LRR receptor-like serine/threonine-protein kinase GSO1"/>
    <property type="match status" value="1"/>
</dbReference>
<proteinExistence type="inferred from homology"/>
<dbReference type="Pfam" id="PF23598">
    <property type="entry name" value="LRR_14"/>
    <property type="match status" value="1"/>
</dbReference>
<evidence type="ECO:0000256" key="7">
    <source>
        <dbReference type="ARBA" id="ARBA00022737"/>
    </source>
</evidence>
<gene>
    <name evidence="15" type="ORF">CDL12_16114</name>
</gene>